<organism evidence="1 2">
    <name type="scientific">Trema orientale</name>
    <name type="common">Charcoal tree</name>
    <name type="synonym">Celtis orientalis</name>
    <dbReference type="NCBI Taxonomy" id="63057"/>
    <lineage>
        <taxon>Eukaryota</taxon>
        <taxon>Viridiplantae</taxon>
        <taxon>Streptophyta</taxon>
        <taxon>Embryophyta</taxon>
        <taxon>Tracheophyta</taxon>
        <taxon>Spermatophyta</taxon>
        <taxon>Magnoliopsida</taxon>
        <taxon>eudicotyledons</taxon>
        <taxon>Gunneridae</taxon>
        <taxon>Pentapetalae</taxon>
        <taxon>rosids</taxon>
        <taxon>fabids</taxon>
        <taxon>Rosales</taxon>
        <taxon>Cannabaceae</taxon>
        <taxon>Trema</taxon>
    </lineage>
</organism>
<name>A0A2P5FQP2_TREOI</name>
<dbReference type="AlphaFoldDB" id="A0A2P5FQP2"/>
<dbReference type="Proteomes" id="UP000237000">
    <property type="component" value="Unassembled WGS sequence"/>
</dbReference>
<reference evidence="2" key="1">
    <citation type="submission" date="2016-06" db="EMBL/GenBank/DDBJ databases">
        <title>Parallel loss of symbiosis genes in relatives of nitrogen-fixing non-legume Parasponia.</title>
        <authorList>
            <person name="Van Velzen R."/>
            <person name="Holmer R."/>
            <person name="Bu F."/>
            <person name="Rutten L."/>
            <person name="Van Zeijl A."/>
            <person name="Liu W."/>
            <person name="Santuari L."/>
            <person name="Cao Q."/>
            <person name="Sharma T."/>
            <person name="Shen D."/>
            <person name="Roswanjaya Y."/>
            <person name="Wardhani T."/>
            <person name="Kalhor M.S."/>
            <person name="Jansen J."/>
            <person name="Van den Hoogen J."/>
            <person name="Gungor B."/>
            <person name="Hartog M."/>
            <person name="Hontelez J."/>
            <person name="Verver J."/>
            <person name="Yang W.-C."/>
            <person name="Schijlen E."/>
            <person name="Repin R."/>
            <person name="Schilthuizen M."/>
            <person name="Schranz E."/>
            <person name="Heidstra R."/>
            <person name="Miyata K."/>
            <person name="Fedorova E."/>
            <person name="Kohlen W."/>
            <person name="Bisseling T."/>
            <person name="Smit S."/>
            <person name="Geurts R."/>
        </authorList>
    </citation>
    <scope>NUCLEOTIDE SEQUENCE [LARGE SCALE GENOMIC DNA]</scope>
    <source>
        <strain evidence="2">cv. RG33-2</strain>
    </source>
</reference>
<evidence type="ECO:0000313" key="1">
    <source>
        <dbReference type="EMBL" id="POO00128.1"/>
    </source>
</evidence>
<gene>
    <name evidence="1" type="ORF">TorRG33x02_039060</name>
</gene>
<evidence type="ECO:0000313" key="2">
    <source>
        <dbReference type="Proteomes" id="UP000237000"/>
    </source>
</evidence>
<sequence>MGAPRESSVALLANPSRFRSNRANLVSSTSGAVRMEPPSRARRCTPLAIGMSFNMNPPAKSKDKR</sequence>
<dbReference type="InParanoid" id="A0A2P5FQP2"/>
<keyword evidence="2" id="KW-1185">Reference proteome</keyword>
<proteinExistence type="predicted"/>
<comment type="caution">
    <text evidence="1">The sequence shown here is derived from an EMBL/GenBank/DDBJ whole genome shotgun (WGS) entry which is preliminary data.</text>
</comment>
<protein>
    <submittedName>
        <fullName evidence="1">Uncharacterized protein</fullName>
    </submittedName>
</protein>
<dbReference type="EMBL" id="JXTC01000014">
    <property type="protein sequence ID" value="POO00128.1"/>
    <property type="molecule type" value="Genomic_DNA"/>
</dbReference>
<accession>A0A2P5FQP2</accession>